<sequence length="640" mass="70398">MIVGTAGHIDHGKTALLQALTGQAGDTRQEERARGMTIDLGYRYAALAEGAPLTGFIDVPGHERFIHNMLAGAHGIDLVLLVVAADDGVMPQTREHLAIIELLGIPQALVAISKCDRVEPARLLEVQAQVAELLAPGPYAGALQFPVSSLSGEGVEALRQALLVAERQVHRRSARGGFRLAVDRVFAVSGAGIVVTGTALAGQVSAGDTLLLGKAGKAVRVRGLHAQNQAALIAEAGQRVALNITGERLAIEQVHRGDWLLPEWLHAPSVRVDIELTLLASETRTFEHFSAVHVHLGTQDVTARVALLEGEKLGAGERMFAQLLLNAPLQAVHGDRLVLRDQRAQRTLGGGRVLDPFAPSRQRRSDVRLRQLQVLRDAIELEQALPALLETAPAGLDPQRLERQFNRRRETWQLPDHVVVIATRQGQLLFAREQWQALKQQLLARLAQFHEQEPDQLGPDRDRLRRFCALPLERPAFVSLLDELLGDGAIGSSGPWLHLPDHKVQLSEADAALWARLQPRLLAGEYDPPWVRALAGELQREEAEVRLLLRKLARLGMVHQVVRDLFYPQATLRRMAELLLQLAAGSPIVQVAAFRDSLGIGRKRSVQILEYFDRIGLTRRVGDQRHIRTDSALAQQQAEH</sequence>
<dbReference type="InterPro" id="IPR009001">
    <property type="entry name" value="Transl_elong_EF1A/Init_IF2_C"/>
</dbReference>
<keyword evidence="4" id="KW-0648">Protein biosynthesis</keyword>
<evidence type="ECO:0000256" key="4">
    <source>
        <dbReference type="ARBA" id="ARBA00022917"/>
    </source>
</evidence>
<proteinExistence type="predicted"/>
<dbReference type="Pfam" id="PF00009">
    <property type="entry name" value="GTP_EFTU"/>
    <property type="match status" value="1"/>
</dbReference>
<evidence type="ECO:0000256" key="3">
    <source>
        <dbReference type="ARBA" id="ARBA00022741"/>
    </source>
</evidence>
<dbReference type="InterPro" id="IPR027417">
    <property type="entry name" value="P-loop_NTPase"/>
</dbReference>
<evidence type="ECO:0000256" key="5">
    <source>
        <dbReference type="ARBA" id="ARBA00023134"/>
    </source>
</evidence>
<dbReference type="Proteomes" id="UP001424532">
    <property type="component" value="Unassembled WGS sequence"/>
</dbReference>
<feature type="domain" description="Tr-type G" evidence="6">
    <location>
        <begin position="1"/>
        <end position="169"/>
    </location>
</feature>
<dbReference type="SUPFAM" id="SSF50465">
    <property type="entry name" value="EF-Tu/eEF-1alpha/eIF2-gamma C-terminal domain"/>
    <property type="match status" value="1"/>
</dbReference>
<dbReference type="PANTHER" id="PTHR43721">
    <property type="entry name" value="ELONGATION FACTOR TU-RELATED"/>
    <property type="match status" value="1"/>
</dbReference>
<evidence type="ECO:0000256" key="1">
    <source>
        <dbReference type="ARBA" id="ARBA00004496"/>
    </source>
</evidence>
<keyword evidence="5" id="KW-0342">GTP-binding</keyword>
<dbReference type="PROSITE" id="PS51722">
    <property type="entry name" value="G_TR_2"/>
    <property type="match status" value="1"/>
</dbReference>
<dbReference type="SUPFAM" id="SSF50447">
    <property type="entry name" value="Translation proteins"/>
    <property type="match status" value="1"/>
</dbReference>
<dbReference type="InterPro" id="IPR036390">
    <property type="entry name" value="WH_DNA-bd_sf"/>
</dbReference>
<dbReference type="Pfam" id="PF25461">
    <property type="entry name" value="Beta-barrel_SelB"/>
    <property type="match status" value="1"/>
</dbReference>
<dbReference type="EMBL" id="JBDLYL010000010">
    <property type="protein sequence ID" value="MEN8640368.1"/>
    <property type="molecule type" value="Genomic_DNA"/>
</dbReference>
<name>A0ABV0DFJ2_9PSED</name>
<evidence type="ECO:0000256" key="2">
    <source>
        <dbReference type="ARBA" id="ARBA00022490"/>
    </source>
</evidence>
<dbReference type="CDD" id="cd15491">
    <property type="entry name" value="selB_III"/>
    <property type="match status" value="1"/>
</dbReference>
<keyword evidence="7" id="KW-0251">Elongation factor</keyword>
<keyword evidence="3" id="KW-0547">Nucleotide-binding</keyword>
<keyword evidence="2" id="KW-0963">Cytoplasm</keyword>
<dbReference type="NCBIfam" id="TIGR00475">
    <property type="entry name" value="selB"/>
    <property type="match status" value="1"/>
</dbReference>
<accession>A0ABV0DFJ2</accession>
<dbReference type="SUPFAM" id="SSF52540">
    <property type="entry name" value="P-loop containing nucleoside triphosphate hydrolases"/>
    <property type="match status" value="1"/>
</dbReference>
<dbReference type="Pfam" id="PF09106">
    <property type="entry name" value="WHD_2nd_SelB"/>
    <property type="match status" value="1"/>
</dbReference>
<dbReference type="InterPro" id="IPR004535">
    <property type="entry name" value="Transl_elong_SelB"/>
</dbReference>
<dbReference type="PANTHER" id="PTHR43721:SF22">
    <property type="entry name" value="ELONGATION FACTOR TU, MITOCHONDRIAL"/>
    <property type="match status" value="1"/>
</dbReference>
<evidence type="ECO:0000259" key="6">
    <source>
        <dbReference type="PROSITE" id="PS51722"/>
    </source>
</evidence>
<dbReference type="Gene3D" id="3.40.50.300">
    <property type="entry name" value="P-loop containing nucleotide triphosphate hydrolases"/>
    <property type="match status" value="1"/>
</dbReference>
<keyword evidence="8" id="KW-1185">Reference proteome</keyword>
<evidence type="ECO:0000313" key="7">
    <source>
        <dbReference type="EMBL" id="MEN8640368.1"/>
    </source>
</evidence>
<dbReference type="Pfam" id="PF21214">
    <property type="entry name" value="WHD_2nd_SelB_bact"/>
    <property type="match status" value="1"/>
</dbReference>
<dbReference type="InterPro" id="IPR015190">
    <property type="entry name" value="Elong_fac_SelB-wing-hlx_typ-2"/>
</dbReference>
<comment type="caution">
    <text evidence="7">The sequence shown here is derived from an EMBL/GenBank/DDBJ whole genome shotgun (WGS) entry which is preliminary data.</text>
</comment>
<protein>
    <submittedName>
        <fullName evidence="7">Selenocysteine-specific translation elongation factor</fullName>
    </submittedName>
</protein>
<dbReference type="InterPro" id="IPR015191">
    <property type="entry name" value="SelB_WHD4"/>
</dbReference>
<reference evidence="7 8" key="1">
    <citation type="submission" date="2024-05" db="EMBL/GenBank/DDBJ databases">
        <title>Sequence of Lycoming College course isolates.</title>
        <authorList>
            <person name="Reigle C.A."/>
            <person name="Newman J.D."/>
        </authorList>
    </citation>
    <scope>NUCLEOTIDE SEQUENCE [LARGE SCALE GENOMIC DNA]</scope>
    <source>
        <strain evidence="7 8">CAR-09</strain>
    </source>
</reference>
<evidence type="ECO:0000313" key="8">
    <source>
        <dbReference type="Proteomes" id="UP001424532"/>
    </source>
</evidence>
<dbReference type="Gene3D" id="2.40.30.10">
    <property type="entry name" value="Translation factors"/>
    <property type="match status" value="1"/>
</dbReference>
<dbReference type="InterPro" id="IPR057335">
    <property type="entry name" value="Beta-barrel_SelB"/>
</dbReference>
<dbReference type="InterPro" id="IPR000795">
    <property type="entry name" value="T_Tr_GTP-bd_dom"/>
</dbReference>
<dbReference type="PRINTS" id="PR00315">
    <property type="entry name" value="ELONGATNFCT"/>
</dbReference>
<dbReference type="Gene3D" id="1.10.10.10">
    <property type="entry name" value="Winged helix-like DNA-binding domain superfamily/Winged helix DNA-binding domain"/>
    <property type="match status" value="3"/>
</dbReference>
<dbReference type="InterPro" id="IPR048931">
    <property type="entry name" value="WHD_2nd_SelB_bact"/>
</dbReference>
<dbReference type="Pfam" id="PF09107">
    <property type="entry name" value="WHD_3rd_SelB"/>
    <property type="match status" value="1"/>
</dbReference>
<organism evidence="7 8">
    <name type="scientific">Pseudomonas sichuanensis</name>
    <dbReference type="NCBI Taxonomy" id="2213015"/>
    <lineage>
        <taxon>Bacteria</taxon>
        <taxon>Pseudomonadati</taxon>
        <taxon>Pseudomonadota</taxon>
        <taxon>Gammaproteobacteria</taxon>
        <taxon>Pseudomonadales</taxon>
        <taxon>Pseudomonadaceae</taxon>
        <taxon>Pseudomonas</taxon>
    </lineage>
</organism>
<dbReference type="CDD" id="cd04171">
    <property type="entry name" value="SelB"/>
    <property type="match status" value="1"/>
</dbReference>
<dbReference type="RefSeq" id="WP_347150092.1">
    <property type="nucleotide sequence ID" value="NZ_JBDLYL010000010.1"/>
</dbReference>
<comment type="subcellular location">
    <subcellularLocation>
        <location evidence="1">Cytoplasm</location>
    </subcellularLocation>
</comment>
<gene>
    <name evidence="7" type="primary">selB</name>
    <name evidence="7" type="ORF">ABFE88_11985</name>
</gene>
<dbReference type="InterPro" id="IPR050055">
    <property type="entry name" value="EF-Tu_GTPase"/>
</dbReference>
<dbReference type="InterPro" id="IPR036388">
    <property type="entry name" value="WH-like_DNA-bd_sf"/>
</dbReference>
<dbReference type="GO" id="GO:0003746">
    <property type="term" value="F:translation elongation factor activity"/>
    <property type="evidence" value="ECO:0007669"/>
    <property type="project" value="UniProtKB-KW"/>
</dbReference>
<dbReference type="InterPro" id="IPR009000">
    <property type="entry name" value="Transl_B-barrel_sf"/>
</dbReference>
<dbReference type="SUPFAM" id="SSF46785">
    <property type="entry name" value="Winged helix' DNA-binding domain"/>
    <property type="match status" value="3"/>
</dbReference>